<accession>A0AAV3VYI0</accession>
<feature type="transmembrane region" description="Helical" evidence="1">
    <location>
        <begin position="47"/>
        <end position="64"/>
    </location>
</feature>
<keyword evidence="1" id="KW-1133">Transmembrane helix</keyword>
<sequence>MRIYIAKIILYHNSENIERILAVIVNCEIYIMNYELQHIYDFMLKKLAVNSLMIFLVITLKNIFKIISDCRNII</sequence>
<protein>
    <submittedName>
        <fullName evidence="2">Uncharacterized protein</fullName>
    </submittedName>
</protein>
<name>A0AAV3VYI0_9CLOT</name>
<organism evidence="2 3">
    <name type="scientific">Clostridium diolis</name>
    <dbReference type="NCBI Taxonomy" id="223919"/>
    <lineage>
        <taxon>Bacteria</taxon>
        <taxon>Bacillati</taxon>
        <taxon>Bacillota</taxon>
        <taxon>Clostridia</taxon>
        <taxon>Eubacteriales</taxon>
        <taxon>Clostridiaceae</taxon>
        <taxon>Clostridium</taxon>
    </lineage>
</organism>
<dbReference type="Proteomes" id="UP000325212">
    <property type="component" value="Unassembled WGS sequence"/>
</dbReference>
<evidence type="ECO:0000313" key="3">
    <source>
        <dbReference type="Proteomes" id="UP000325212"/>
    </source>
</evidence>
<proteinExistence type="predicted"/>
<evidence type="ECO:0000313" key="2">
    <source>
        <dbReference type="EMBL" id="GEA29829.1"/>
    </source>
</evidence>
<keyword evidence="3" id="KW-1185">Reference proteome</keyword>
<comment type="caution">
    <text evidence="2">The sequence shown here is derived from an EMBL/GenBank/DDBJ whole genome shotgun (WGS) entry which is preliminary data.</text>
</comment>
<keyword evidence="1" id="KW-0472">Membrane</keyword>
<dbReference type="AlphaFoldDB" id="A0AAV3VYI0"/>
<gene>
    <name evidence="2" type="ORF">CDIOL_07520</name>
</gene>
<dbReference type="EMBL" id="BJLA01000002">
    <property type="protein sequence ID" value="GEA29829.1"/>
    <property type="molecule type" value="Genomic_DNA"/>
</dbReference>
<keyword evidence="1" id="KW-0812">Transmembrane</keyword>
<reference evidence="2 3" key="1">
    <citation type="submission" date="2019-06" db="EMBL/GenBank/DDBJ databases">
        <title>Draft genome sequence of Clostridium diolis DSM 15410.</title>
        <authorList>
            <person name="Kobayashi H."/>
            <person name="Tanizawa Y."/>
            <person name="Tohno M."/>
        </authorList>
    </citation>
    <scope>NUCLEOTIDE SEQUENCE [LARGE SCALE GENOMIC DNA]</scope>
    <source>
        <strain evidence="2 3">DSM 15410</strain>
    </source>
</reference>
<evidence type="ECO:0000256" key="1">
    <source>
        <dbReference type="SAM" id="Phobius"/>
    </source>
</evidence>